<evidence type="ECO:0000256" key="5">
    <source>
        <dbReference type="ARBA" id="ARBA00022553"/>
    </source>
</evidence>
<keyword evidence="4 19" id="KW-1003">Cell membrane</keyword>
<dbReference type="GO" id="GO:0140581">
    <property type="term" value="F:P-type monovalent copper transporter activity"/>
    <property type="evidence" value="ECO:0007669"/>
    <property type="project" value="UniProtKB-EC"/>
</dbReference>
<evidence type="ECO:0000256" key="17">
    <source>
        <dbReference type="ARBA" id="ARBA00047424"/>
    </source>
</evidence>
<evidence type="ECO:0000313" key="23">
    <source>
        <dbReference type="Proteomes" id="UP001198163"/>
    </source>
</evidence>
<feature type="transmembrane region" description="Helical" evidence="19">
    <location>
        <begin position="366"/>
        <end position="388"/>
    </location>
</feature>
<evidence type="ECO:0000259" key="21">
    <source>
        <dbReference type="PROSITE" id="PS50846"/>
    </source>
</evidence>
<dbReference type="GO" id="GO:0055070">
    <property type="term" value="P:copper ion homeostasis"/>
    <property type="evidence" value="ECO:0007669"/>
    <property type="project" value="TreeGrafter"/>
</dbReference>
<keyword evidence="3" id="KW-0813">Transport</keyword>
<gene>
    <name evidence="22" type="ORF">K7J14_05395</name>
</gene>
<keyword evidence="10 19" id="KW-0067">ATP-binding</keyword>
<comment type="subcellular location">
    <subcellularLocation>
        <location evidence="1">Cell membrane</location>
        <topology evidence="1">Multi-pass membrane protein</topology>
    </subcellularLocation>
</comment>
<dbReference type="RefSeq" id="WP_230754043.1">
    <property type="nucleotide sequence ID" value="NZ_JAINWA010000001.1"/>
</dbReference>
<sequence length="766" mass="81049">MKTLQFDITGMSCSACSAHVEKDVGALAGVQKAEVQLLTNGLTVTFDEKTLAPEQIIAAVKEGGYGASLKTDGAQDQRTASAPGSGQEPGRKRSAGETSMTGRLAVSFVFSIPLVYIAMGHMLAWPLPAFLHGKNNAFIFAFTQFLLVLPVLAANRVYFAKGFSALWRRAPNMDSLIAIGSAAATFWGVWIIYAMAVALSRGQPEQADELAMHLYFESAAMILSLITLGKFLEERAKKRTTDAISRLVNLRPDTATVRRNGRDESIPVSGIAIGDLVVIRPGQYIPVDGIIVEGGTTVDASALTGESLPAQKAVGDRVWSASVNLTGYCVFKAERVGDDTTLARIIRLVEEAASSKAPISKLADRISLWFVPAVIGIAVVSFIVWLILGYPVSFALPVAIAVLVISCPCALGLATPTAIMVGTGVGARNGILVKSAEALEIAHRVDTVVLDKTGTITAGKPRVTDIISVSDLDHNELLSLAAAIENPSEHPLAWAILKEAEQSGIKPAKTDFFQAHPGKGVEAIVNGKRYFAGGPQLLAENGIPVDPLLPEVARLSSDGKTPFCFGGEGRPLGVVAVADVIKQGSREAVAALEAAGIEVIMLTGDNRRTAEGIRKQVGIKRVYSELLPDGKAAVIRELKQEGRIVAMVGDGINDAPSLVAADVGIAIGAGTDIAIDSADIVLVNSDLRDAVTALKLGKSVIRNIRENLFWALIYNTLGIPVAAGVFYGFFGWTLNPMIAAAAMSFSSVSVVLNALRLNFFRKETAK</sequence>
<reference evidence="22" key="1">
    <citation type="submission" date="2021-08" db="EMBL/GenBank/DDBJ databases">
        <title>Comparative analyses of Brucepasteria parasyntrophica and Teretinema zuelzerae.</title>
        <authorList>
            <person name="Song Y."/>
            <person name="Brune A."/>
        </authorList>
    </citation>
    <scope>NUCLEOTIDE SEQUENCE</scope>
    <source>
        <strain evidence="22">DSM 1903</strain>
    </source>
</reference>
<dbReference type="Gene3D" id="3.40.50.1000">
    <property type="entry name" value="HAD superfamily/HAD-like"/>
    <property type="match status" value="1"/>
</dbReference>
<evidence type="ECO:0000256" key="7">
    <source>
        <dbReference type="ARBA" id="ARBA00022723"/>
    </source>
</evidence>
<evidence type="ECO:0000256" key="14">
    <source>
        <dbReference type="ARBA" id="ARBA00023008"/>
    </source>
</evidence>
<name>A0AAE3JID1_9SPIR</name>
<feature type="transmembrane region" description="Helical" evidence="19">
    <location>
        <begin position="176"/>
        <end position="198"/>
    </location>
</feature>
<keyword evidence="11" id="KW-0460">Magnesium</keyword>
<feature type="transmembrane region" description="Helical" evidence="19">
    <location>
        <begin position="736"/>
        <end position="755"/>
    </location>
</feature>
<dbReference type="InterPro" id="IPR018303">
    <property type="entry name" value="ATPase_P-typ_P_site"/>
</dbReference>
<dbReference type="Pfam" id="PF00403">
    <property type="entry name" value="HMA"/>
    <property type="match status" value="1"/>
</dbReference>
<feature type="transmembrane region" description="Helical" evidence="19">
    <location>
        <begin position="210"/>
        <end position="229"/>
    </location>
</feature>
<feature type="transmembrane region" description="Helical" evidence="19">
    <location>
        <begin position="708"/>
        <end position="730"/>
    </location>
</feature>
<feature type="transmembrane region" description="Helical" evidence="19">
    <location>
        <begin position="101"/>
        <end position="125"/>
    </location>
</feature>
<dbReference type="SUPFAM" id="SSF81653">
    <property type="entry name" value="Calcium ATPase, transduction domain A"/>
    <property type="match status" value="1"/>
</dbReference>
<dbReference type="InterPro" id="IPR017969">
    <property type="entry name" value="Heavy-metal-associated_CS"/>
</dbReference>
<keyword evidence="7 19" id="KW-0479">Metal-binding</keyword>
<keyword evidence="5" id="KW-0597">Phosphoprotein</keyword>
<dbReference type="InterPro" id="IPR006121">
    <property type="entry name" value="HMA_dom"/>
</dbReference>
<keyword evidence="16 19" id="KW-0472">Membrane</keyword>
<dbReference type="SFLD" id="SFLDG00002">
    <property type="entry name" value="C1.7:_P-type_atpase_like"/>
    <property type="match status" value="1"/>
</dbReference>
<evidence type="ECO:0000256" key="3">
    <source>
        <dbReference type="ARBA" id="ARBA00022448"/>
    </source>
</evidence>
<evidence type="ECO:0000256" key="9">
    <source>
        <dbReference type="ARBA" id="ARBA00022796"/>
    </source>
</evidence>
<keyword evidence="6 19" id="KW-0812">Transmembrane</keyword>
<dbReference type="PROSITE" id="PS00154">
    <property type="entry name" value="ATPASE_E1_E2"/>
    <property type="match status" value="1"/>
</dbReference>
<evidence type="ECO:0000256" key="12">
    <source>
        <dbReference type="ARBA" id="ARBA00022967"/>
    </source>
</evidence>
<dbReference type="Gene3D" id="3.40.1110.10">
    <property type="entry name" value="Calcium-transporting ATPase, cytoplasmic domain N"/>
    <property type="match status" value="1"/>
</dbReference>
<dbReference type="InterPro" id="IPR008250">
    <property type="entry name" value="ATPase_P-typ_transduc_dom_A_sf"/>
</dbReference>
<evidence type="ECO:0000256" key="1">
    <source>
        <dbReference type="ARBA" id="ARBA00004651"/>
    </source>
</evidence>
<keyword evidence="9" id="KW-0187">Copper transport</keyword>
<evidence type="ECO:0000256" key="11">
    <source>
        <dbReference type="ARBA" id="ARBA00022842"/>
    </source>
</evidence>
<dbReference type="CDD" id="cd02094">
    <property type="entry name" value="P-type_ATPase_Cu-like"/>
    <property type="match status" value="1"/>
</dbReference>
<dbReference type="GO" id="GO:0005524">
    <property type="term" value="F:ATP binding"/>
    <property type="evidence" value="ECO:0007669"/>
    <property type="project" value="UniProtKB-UniRule"/>
</dbReference>
<dbReference type="PROSITE" id="PS50846">
    <property type="entry name" value="HMA_2"/>
    <property type="match status" value="1"/>
</dbReference>
<feature type="domain" description="HMA" evidence="21">
    <location>
        <begin position="2"/>
        <end position="68"/>
    </location>
</feature>
<evidence type="ECO:0000256" key="8">
    <source>
        <dbReference type="ARBA" id="ARBA00022741"/>
    </source>
</evidence>
<dbReference type="Gene3D" id="3.30.70.100">
    <property type="match status" value="1"/>
</dbReference>
<keyword evidence="15" id="KW-0406">Ion transport</keyword>
<dbReference type="Proteomes" id="UP001198163">
    <property type="component" value="Unassembled WGS sequence"/>
</dbReference>
<dbReference type="InterPro" id="IPR023299">
    <property type="entry name" value="ATPase_P-typ_cyto_dom_N"/>
</dbReference>
<dbReference type="Gene3D" id="2.70.150.10">
    <property type="entry name" value="Calcium-transporting ATPase, cytoplasmic transduction domain A"/>
    <property type="match status" value="1"/>
</dbReference>
<accession>A0AAE3JID1</accession>
<keyword evidence="12" id="KW-1278">Translocase</keyword>
<keyword evidence="14" id="KW-0186">Copper</keyword>
<organism evidence="22 23">
    <name type="scientific">Teretinema zuelzerae</name>
    <dbReference type="NCBI Taxonomy" id="156"/>
    <lineage>
        <taxon>Bacteria</taxon>
        <taxon>Pseudomonadati</taxon>
        <taxon>Spirochaetota</taxon>
        <taxon>Spirochaetia</taxon>
        <taxon>Spirochaetales</taxon>
        <taxon>Treponemataceae</taxon>
        <taxon>Teretinema</taxon>
    </lineage>
</organism>
<comment type="similarity">
    <text evidence="2 19">Belongs to the cation transport ATPase (P-type) (TC 3.A.3) family. Type IB subfamily.</text>
</comment>
<keyword evidence="23" id="KW-1185">Reference proteome</keyword>
<protein>
    <submittedName>
        <fullName evidence="22">Heavy metal translocating P-type ATPase</fullName>
    </submittedName>
</protein>
<evidence type="ECO:0000256" key="6">
    <source>
        <dbReference type="ARBA" id="ARBA00022692"/>
    </source>
</evidence>
<evidence type="ECO:0000256" key="4">
    <source>
        <dbReference type="ARBA" id="ARBA00022475"/>
    </source>
</evidence>
<evidence type="ECO:0000256" key="2">
    <source>
        <dbReference type="ARBA" id="ARBA00006024"/>
    </source>
</evidence>
<dbReference type="EMBL" id="JAINWA010000001">
    <property type="protein sequence ID" value="MCD1654133.1"/>
    <property type="molecule type" value="Genomic_DNA"/>
</dbReference>
<dbReference type="PRINTS" id="PR00119">
    <property type="entry name" value="CATATPASE"/>
</dbReference>
<comment type="catalytic activity">
    <reaction evidence="17">
        <text>Cu(2+)(in) + ATP + H2O = Cu(2+)(out) + ADP + phosphate + H(+)</text>
        <dbReference type="Rhea" id="RHEA:10376"/>
        <dbReference type="ChEBI" id="CHEBI:15377"/>
        <dbReference type="ChEBI" id="CHEBI:15378"/>
        <dbReference type="ChEBI" id="CHEBI:29036"/>
        <dbReference type="ChEBI" id="CHEBI:30616"/>
        <dbReference type="ChEBI" id="CHEBI:43474"/>
        <dbReference type="ChEBI" id="CHEBI:456216"/>
        <dbReference type="EC" id="7.2.2.9"/>
    </reaction>
</comment>
<evidence type="ECO:0000256" key="20">
    <source>
        <dbReference type="SAM" id="MobiDB-lite"/>
    </source>
</evidence>
<dbReference type="InterPro" id="IPR044492">
    <property type="entry name" value="P_typ_ATPase_HD_dom"/>
</dbReference>
<comment type="catalytic activity">
    <reaction evidence="18">
        <text>Cu(+)(in) + ATP + H2O = Cu(+)(out) + ADP + phosphate + H(+)</text>
        <dbReference type="Rhea" id="RHEA:25792"/>
        <dbReference type="ChEBI" id="CHEBI:15377"/>
        <dbReference type="ChEBI" id="CHEBI:15378"/>
        <dbReference type="ChEBI" id="CHEBI:30616"/>
        <dbReference type="ChEBI" id="CHEBI:43474"/>
        <dbReference type="ChEBI" id="CHEBI:49552"/>
        <dbReference type="ChEBI" id="CHEBI:456216"/>
        <dbReference type="EC" id="7.2.2.8"/>
    </reaction>
</comment>
<dbReference type="GO" id="GO:0043682">
    <property type="term" value="F:P-type divalent copper transporter activity"/>
    <property type="evidence" value="ECO:0007669"/>
    <property type="project" value="UniProtKB-EC"/>
</dbReference>
<dbReference type="InterPro" id="IPR027256">
    <property type="entry name" value="P-typ_ATPase_IB"/>
</dbReference>
<dbReference type="FunFam" id="3.30.70.100:FF:000005">
    <property type="entry name" value="Copper-exporting P-type ATPase A"/>
    <property type="match status" value="1"/>
</dbReference>
<dbReference type="PANTHER" id="PTHR43520:SF8">
    <property type="entry name" value="P-TYPE CU(+) TRANSPORTER"/>
    <property type="match status" value="1"/>
</dbReference>
<evidence type="ECO:0000256" key="10">
    <source>
        <dbReference type="ARBA" id="ARBA00022840"/>
    </source>
</evidence>
<dbReference type="PROSITE" id="PS01047">
    <property type="entry name" value="HMA_1"/>
    <property type="match status" value="1"/>
</dbReference>
<dbReference type="GO" id="GO:0016887">
    <property type="term" value="F:ATP hydrolysis activity"/>
    <property type="evidence" value="ECO:0007669"/>
    <property type="project" value="InterPro"/>
</dbReference>
<keyword evidence="13 19" id="KW-1133">Transmembrane helix</keyword>
<dbReference type="FunFam" id="3.40.50.1000:FF:000144">
    <property type="entry name" value="copper-transporting ATPase 1 isoform X2"/>
    <property type="match status" value="1"/>
</dbReference>
<dbReference type="Pfam" id="PF00702">
    <property type="entry name" value="Hydrolase"/>
    <property type="match status" value="1"/>
</dbReference>
<feature type="region of interest" description="Disordered" evidence="20">
    <location>
        <begin position="71"/>
        <end position="98"/>
    </location>
</feature>
<feature type="compositionally biased region" description="Polar residues" evidence="20">
    <location>
        <begin position="74"/>
        <end position="84"/>
    </location>
</feature>
<dbReference type="NCBIfam" id="TIGR01525">
    <property type="entry name" value="ATPase-IB_hvy"/>
    <property type="match status" value="1"/>
</dbReference>
<evidence type="ECO:0000313" key="22">
    <source>
        <dbReference type="EMBL" id="MCD1654133.1"/>
    </source>
</evidence>
<dbReference type="InterPro" id="IPR036412">
    <property type="entry name" value="HAD-like_sf"/>
</dbReference>
<feature type="transmembrane region" description="Helical" evidence="19">
    <location>
        <begin position="137"/>
        <end position="155"/>
    </location>
</feature>
<dbReference type="NCBIfam" id="TIGR01511">
    <property type="entry name" value="ATPase-IB1_Cu"/>
    <property type="match status" value="1"/>
</dbReference>
<dbReference type="AlphaFoldDB" id="A0AAE3JID1"/>
<dbReference type="Pfam" id="PF00122">
    <property type="entry name" value="E1-E2_ATPase"/>
    <property type="match status" value="1"/>
</dbReference>
<dbReference type="GO" id="GO:0005886">
    <property type="term" value="C:plasma membrane"/>
    <property type="evidence" value="ECO:0007669"/>
    <property type="project" value="UniProtKB-SubCell"/>
</dbReference>
<dbReference type="PRINTS" id="PR00943">
    <property type="entry name" value="CUATPASE"/>
</dbReference>
<keyword evidence="8 19" id="KW-0547">Nucleotide-binding</keyword>
<dbReference type="SUPFAM" id="SSF55008">
    <property type="entry name" value="HMA, heavy metal-associated domain"/>
    <property type="match status" value="1"/>
</dbReference>
<evidence type="ECO:0000256" key="13">
    <source>
        <dbReference type="ARBA" id="ARBA00022989"/>
    </source>
</evidence>
<dbReference type="SFLD" id="SFLDS00003">
    <property type="entry name" value="Haloacid_Dehalogenase"/>
    <property type="match status" value="1"/>
</dbReference>
<proteinExistence type="inferred from homology"/>
<comment type="caution">
    <text evidence="22">The sequence shown here is derived from an EMBL/GenBank/DDBJ whole genome shotgun (WGS) entry which is preliminary data.</text>
</comment>
<dbReference type="NCBIfam" id="TIGR01494">
    <property type="entry name" value="ATPase_P-type"/>
    <property type="match status" value="1"/>
</dbReference>
<dbReference type="InterPro" id="IPR059000">
    <property type="entry name" value="ATPase_P-type_domA"/>
</dbReference>
<dbReference type="InterPro" id="IPR036163">
    <property type="entry name" value="HMA_dom_sf"/>
</dbReference>
<feature type="transmembrane region" description="Helical" evidence="19">
    <location>
        <begin position="394"/>
        <end position="414"/>
    </location>
</feature>
<dbReference type="GO" id="GO:0005507">
    <property type="term" value="F:copper ion binding"/>
    <property type="evidence" value="ECO:0007669"/>
    <property type="project" value="TreeGrafter"/>
</dbReference>
<evidence type="ECO:0000256" key="15">
    <source>
        <dbReference type="ARBA" id="ARBA00023065"/>
    </source>
</evidence>
<evidence type="ECO:0000256" key="16">
    <source>
        <dbReference type="ARBA" id="ARBA00023136"/>
    </source>
</evidence>
<dbReference type="FunFam" id="2.70.150.10:FF:000002">
    <property type="entry name" value="Copper-transporting ATPase 1, putative"/>
    <property type="match status" value="1"/>
</dbReference>
<evidence type="ECO:0000256" key="18">
    <source>
        <dbReference type="ARBA" id="ARBA00049289"/>
    </source>
</evidence>
<dbReference type="CDD" id="cd00371">
    <property type="entry name" value="HMA"/>
    <property type="match status" value="1"/>
</dbReference>
<dbReference type="InterPro" id="IPR023298">
    <property type="entry name" value="ATPase_P-typ_TM_dom_sf"/>
</dbReference>
<dbReference type="PANTHER" id="PTHR43520">
    <property type="entry name" value="ATP7, ISOFORM B"/>
    <property type="match status" value="1"/>
</dbReference>
<dbReference type="SFLD" id="SFLDF00027">
    <property type="entry name" value="p-type_atpase"/>
    <property type="match status" value="1"/>
</dbReference>
<dbReference type="InterPro" id="IPR001757">
    <property type="entry name" value="P_typ_ATPase"/>
</dbReference>
<dbReference type="SUPFAM" id="SSF56784">
    <property type="entry name" value="HAD-like"/>
    <property type="match status" value="1"/>
</dbReference>
<evidence type="ECO:0000256" key="19">
    <source>
        <dbReference type="RuleBase" id="RU362081"/>
    </source>
</evidence>
<dbReference type="InterPro" id="IPR023214">
    <property type="entry name" value="HAD_sf"/>
</dbReference>
<dbReference type="SUPFAM" id="SSF81665">
    <property type="entry name" value="Calcium ATPase, transmembrane domain M"/>
    <property type="match status" value="1"/>
</dbReference>